<dbReference type="Pfam" id="PF18911">
    <property type="entry name" value="PKD_4"/>
    <property type="match status" value="1"/>
</dbReference>
<dbReference type="Gene3D" id="2.60.120.200">
    <property type="match status" value="3"/>
</dbReference>
<dbReference type="PROSITE" id="PS50853">
    <property type="entry name" value="FN3"/>
    <property type="match status" value="1"/>
</dbReference>
<feature type="chain" id="PRO_5046634344" evidence="2">
    <location>
        <begin position="21"/>
        <end position="1679"/>
    </location>
</feature>
<dbReference type="Gene3D" id="3.60.21.10">
    <property type="match status" value="1"/>
</dbReference>
<dbReference type="SUPFAM" id="SSF49299">
    <property type="entry name" value="PKD domain"/>
    <property type="match status" value="1"/>
</dbReference>
<dbReference type="PANTHER" id="PTHR22953:SF153">
    <property type="entry name" value="PURPLE ACID PHOSPHATASE"/>
    <property type="match status" value="1"/>
</dbReference>
<proteinExistence type="predicted"/>
<dbReference type="Pfam" id="PF03372">
    <property type="entry name" value="Exo_endo_phos"/>
    <property type="match status" value="1"/>
</dbReference>
<dbReference type="RefSeq" id="WP_290282654.1">
    <property type="nucleotide sequence ID" value="NZ_JAUFQI010000001.1"/>
</dbReference>
<evidence type="ECO:0000256" key="2">
    <source>
        <dbReference type="SAM" id="SignalP"/>
    </source>
</evidence>
<dbReference type="CDD" id="cd00838">
    <property type="entry name" value="MPP_superfamily"/>
    <property type="match status" value="1"/>
</dbReference>
<feature type="signal peptide" evidence="2">
    <location>
        <begin position="1"/>
        <end position="20"/>
    </location>
</feature>
<dbReference type="InterPro" id="IPR008979">
    <property type="entry name" value="Galactose-bd-like_sf"/>
</dbReference>
<evidence type="ECO:0000313" key="6">
    <source>
        <dbReference type="Proteomes" id="UP001595710"/>
    </source>
</evidence>
<evidence type="ECO:0000259" key="3">
    <source>
        <dbReference type="PROSITE" id="PS50093"/>
    </source>
</evidence>
<comment type="caution">
    <text evidence="5">The sequence shown here is derived from an EMBL/GenBank/DDBJ whole genome shotgun (WGS) entry which is preliminary data.</text>
</comment>
<dbReference type="InterPro" id="IPR035986">
    <property type="entry name" value="PKD_dom_sf"/>
</dbReference>
<dbReference type="EMBL" id="JBHRYN010000008">
    <property type="protein sequence ID" value="MFC3701344.1"/>
    <property type="molecule type" value="Genomic_DNA"/>
</dbReference>
<dbReference type="SUPFAM" id="SSF49785">
    <property type="entry name" value="Galactose-binding domain-like"/>
    <property type="match status" value="1"/>
</dbReference>
<dbReference type="InterPro" id="IPR036691">
    <property type="entry name" value="Endo/exonu/phosph_ase_sf"/>
</dbReference>
<dbReference type="InterPro" id="IPR022409">
    <property type="entry name" value="PKD/Chitinase_dom"/>
</dbReference>
<dbReference type="InterPro" id="IPR004843">
    <property type="entry name" value="Calcineurin-like_PHP"/>
</dbReference>
<feature type="domain" description="Fibronectin type-III" evidence="4">
    <location>
        <begin position="629"/>
        <end position="720"/>
    </location>
</feature>
<sequence>MKLKTSLLAASILLPSITMAASDLERVVWIEQPDTEATIAWRQTSGENPRVEFGQGQSPENWLTQAVEQVTTMSHPDDGDVTLETHIARLSGLSPNTDYSYRICDSEGCGDSSWFKTAPNSPTEFTYVAGGDSRTNREPRQMGNKLVSQIRPLFVLFNGDFTDDGNHEQWVAWLEDWQLTRSEDGRVYPIIASHGNHENDVIDMLSYVFGVPETSYYVANIGGSMMDIFSLNSELEPGVGYGAYSDQDATAWEAQNQQFVADAKASDADWKLANYHRPMRPHTSGKTEGEGRIAAWAPTFTETNFKILVESDTHMSKYTYPVVYSQAEGSYQDFKRDDINGTMIIGEGSWGAPTRPTDDDKPWTIDSGSFWQFKLVHASPDAMKIHTVRFGSEHETLRGVKTDISTVGTLTQADQDANPFAVPANLPLWQPLAGSSITMTLDGFKGAEINSVQLVGSKAEWAYLDDGSSADGWNTLDFDDASWAKGNAQLGYGDGDEVTEISFGSDEKNKHPTTYFRKSFNLDDPTKVIKLTLRLLRDDGAVVYINGQEVVRSNMPDGDITPTTFAGSGIGGGAESTFYEYALFADALQAGKNVVAVEVHQSDAGSSDLSFDMDLTAVVSTTDKALADATTELTAKALSVSEIQLNWSDDGAFDEVGYQLERKVGNGEWEILTWRLEANETAYLDKKLVEGATYTYRVRPYNAAGLGNVSNELSIATLSNPTPKLYEETFESGGWGELTMFNKASNADWVVVERAEAFYAQNNGYGADTASDDWIITPAFALNYYADAQLAFESAYNYGGPLINVLYSNDYDPAANEDPTTAEWTAIAECKAVDNVQPCWNEPSTGSYVFEASEVDISSIKGDNVRFAFQYVSTGTGGGDGRYWQLDNIVVRGLYNAPAMVGDALDAGIPADWSAVSVASDKDWAPGTRAEQAGIFANGFGGDAASEDWLIMPTVSLSEDDNAALEFDFYQKYGGPELQVMVSTDYDGDAANATWSDLNVDFPVLDDTWMTMGPISLKGYTGNVTLAFLYTTSGTGGGEGAYYGVANAFVKGHLKGVFQQRVVWTEGFEDVSTFGTFSAYSRASNADWVVEERADNLGAVANGFGADAKSDDWLISPQFHILDWQNAQFAFDVYTKYGGPALELYISNDYSGEGDPLDANWTQIEFDQSQEVSDAWNHYQVDVSGFTGAAHVAFRYLTNGTGGGEGRRLGVDNPTLISTYGEETLKANFSIANTTVTTIQPVSFEANVKGGEAPYTISWNLGDGQVVNGDAVDHTYSKAGNYTVTLSVTDANGNSVEQARESYVNVLQSTDIGVPSYAGDVRVATFNAYLNRSSEGQILADAQSGDDAQIKNVAEIIQRVRPHVVLLQEFDYVADGSAVKALQENYLSNGLNGAEGIDYPYVYLAESNTGIITPFDFNKDGKSGQYGDDAYGFGMFYGQYGMVLLSQYPIDYENARTFQKFLWKDMPDAKLPVNPETGESWYTEEELAVFRLSSKSHWDIPVKVGKHTLHVLASHPTPPVFDGDEDRNGKRNHDETRFWRDYVEPARSAYIYDDNGTKGGMKGDRHHFVVMGDLNASPVEGDATDNPIGLLTASEKVMSDVRPTSPGGVDNDPNNENAAAHTADWKMRADYVLPGTWGNKVEQSGVYWPGIADVNYRLVGPGVQSSDHRLVWVDLSFTQ</sequence>
<protein>
    <submittedName>
        <fullName evidence="5">Choice-of-anchor J domain-containing protein</fullName>
    </submittedName>
</protein>
<dbReference type="Gene3D" id="2.60.120.260">
    <property type="entry name" value="Galactose-binding domain-like"/>
    <property type="match status" value="1"/>
</dbReference>
<dbReference type="InterPro" id="IPR015914">
    <property type="entry name" value="PAPs_N"/>
</dbReference>
<reference evidence="6" key="1">
    <citation type="journal article" date="2019" name="Int. J. Syst. Evol. Microbiol.">
        <title>The Global Catalogue of Microorganisms (GCM) 10K type strain sequencing project: providing services to taxonomists for standard genome sequencing and annotation.</title>
        <authorList>
            <consortium name="The Broad Institute Genomics Platform"/>
            <consortium name="The Broad Institute Genome Sequencing Center for Infectious Disease"/>
            <person name="Wu L."/>
            <person name="Ma J."/>
        </authorList>
    </citation>
    <scope>NUCLEOTIDE SEQUENCE [LARGE SCALE GENOMIC DNA]</scope>
    <source>
        <strain evidence="6">CECT 8288</strain>
    </source>
</reference>
<dbReference type="InterPro" id="IPR005135">
    <property type="entry name" value="Endo/exonuclease/phosphatase"/>
</dbReference>
<dbReference type="SMART" id="SM00089">
    <property type="entry name" value="PKD"/>
    <property type="match status" value="1"/>
</dbReference>
<gene>
    <name evidence="5" type="ORF">ACFOND_06785</name>
</gene>
<dbReference type="SUPFAM" id="SSF49265">
    <property type="entry name" value="Fibronectin type III"/>
    <property type="match status" value="1"/>
</dbReference>
<dbReference type="Gene3D" id="2.60.40.10">
    <property type="entry name" value="Immunoglobulins"/>
    <property type="match status" value="2"/>
</dbReference>
<dbReference type="InterPro" id="IPR036116">
    <property type="entry name" value="FN3_sf"/>
</dbReference>
<evidence type="ECO:0000313" key="5">
    <source>
        <dbReference type="EMBL" id="MFC3701344.1"/>
    </source>
</evidence>
<keyword evidence="6" id="KW-1185">Reference proteome</keyword>
<organism evidence="5 6">
    <name type="scientific">Reinekea marina</name>
    <dbReference type="NCBI Taxonomy" id="1310421"/>
    <lineage>
        <taxon>Bacteria</taxon>
        <taxon>Pseudomonadati</taxon>
        <taxon>Pseudomonadota</taxon>
        <taxon>Gammaproteobacteria</taxon>
        <taxon>Oceanospirillales</taxon>
        <taxon>Saccharospirillaceae</taxon>
        <taxon>Reinekea</taxon>
    </lineage>
</organism>
<dbReference type="Proteomes" id="UP001595710">
    <property type="component" value="Unassembled WGS sequence"/>
</dbReference>
<evidence type="ECO:0000259" key="4">
    <source>
        <dbReference type="PROSITE" id="PS50853"/>
    </source>
</evidence>
<dbReference type="Gene3D" id="3.60.10.10">
    <property type="entry name" value="Endonuclease/exonuclease/phosphatase"/>
    <property type="match status" value="1"/>
</dbReference>
<dbReference type="InterPro" id="IPR039331">
    <property type="entry name" value="PAPs-like"/>
</dbReference>
<dbReference type="NCBIfam" id="NF038128">
    <property type="entry name" value="choice_anch_J"/>
    <property type="match status" value="3"/>
</dbReference>
<dbReference type="Pfam" id="PF00149">
    <property type="entry name" value="Metallophos"/>
    <property type="match status" value="1"/>
</dbReference>
<dbReference type="PANTHER" id="PTHR22953">
    <property type="entry name" value="ACID PHOSPHATASE RELATED"/>
    <property type="match status" value="1"/>
</dbReference>
<dbReference type="SMART" id="SM00060">
    <property type="entry name" value="FN3"/>
    <property type="match status" value="2"/>
</dbReference>
<accession>A0ABV7WSR4</accession>
<dbReference type="InterPro" id="IPR029052">
    <property type="entry name" value="Metallo-depent_PP-like"/>
</dbReference>
<name>A0ABV7WSR4_9GAMM</name>
<dbReference type="PROSITE" id="PS50093">
    <property type="entry name" value="PKD"/>
    <property type="match status" value="1"/>
</dbReference>
<evidence type="ECO:0000256" key="1">
    <source>
        <dbReference type="ARBA" id="ARBA00022729"/>
    </source>
</evidence>
<dbReference type="Pfam" id="PF16656">
    <property type="entry name" value="Pur_ac_phosph_N"/>
    <property type="match status" value="1"/>
</dbReference>
<dbReference type="SUPFAM" id="SSF56219">
    <property type="entry name" value="DNase I-like"/>
    <property type="match status" value="1"/>
</dbReference>
<dbReference type="InterPro" id="IPR000601">
    <property type="entry name" value="PKD_dom"/>
</dbReference>
<keyword evidence="1 2" id="KW-0732">Signal</keyword>
<dbReference type="CDD" id="cd00146">
    <property type="entry name" value="PKD"/>
    <property type="match status" value="1"/>
</dbReference>
<dbReference type="InterPro" id="IPR003961">
    <property type="entry name" value="FN3_dom"/>
</dbReference>
<feature type="domain" description="PKD" evidence="3">
    <location>
        <begin position="1225"/>
        <end position="1311"/>
    </location>
</feature>
<dbReference type="SUPFAM" id="SSF56300">
    <property type="entry name" value="Metallo-dependent phosphatases"/>
    <property type="match status" value="1"/>
</dbReference>
<dbReference type="InterPro" id="IPR013783">
    <property type="entry name" value="Ig-like_fold"/>
</dbReference>
<dbReference type="Gene3D" id="2.60.40.380">
    <property type="entry name" value="Purple acid phosphatase-like, N-terminal"/>
    <property type="match status" value="1"/>
</dbReference>
<dbReference type="CDD" id="cd00063">
    <property type="entry name" value="FN3"/>
    <property type="match status" value="1"/>
</dbReference>